<dbReference type="OrthoDB" id="5912342at2759"/>
<reference evidence="2 3" key="1">
    <citation type="submission" date="2014-10" db="EMBL/GenBank/DDBJ databases">
        <title>Draft genome of the hookworm Ancylostoma caninum.</title>
        <authorList>
            <person name="Mitreva M."/>
        </authorList>
    </citation>
    <scope>NUCLEOTIDE SEQUENCE [LARGE SCALE GENOMIC DNA]</scope>
    <source>
        <strain evidence="2 3">Baltimore</strain>
    </source>
</reference>
<feature type="transmembrane region" description="Helical" evidence="1">
    <location>
        <begin position="12"/>
        <end position="32"/>
    </location>
</feature>
<dbReference type="EMBL" id="JOJR01001781">
    <property type="protein sequence ID" value="RCN29793.1"/>
    <property type="molecule type" value="Genomic_DNA"/>
</dbReference>
<name>A0A368FCE2_ANCCA</name>
<accession>A0A368FCE2</accession>
<keyword evidence="1" id="KW-0812">Transmembrane</keyword>
<proteinExistence type="predicted"/>
<dbReference type="AlphaFoldDB" id="A0A368FCE2"/>
<comment type="caution">
    <text evidence="2">The sequence shown here is derived from an EMBL/GenBank/DDBJ whole genome shotgun (WGS) entry which is preliminary data.</text>
</comment>
<evidence type="ECO:0000313" key="3">
    <source>
        <dbReference type="Proteomes" id="UP000252519"/>
    </source>
</evidence>
<keyword evidence="1" id="KW-1133">Transmembrane helix</keyword>
<dbReference type="Proteomes" id="UP000252519">
    <property type="component" value="Unassembled WGS sequence"/>
</dbReference>
<evidence type="ECO:0000313" key="2">
    <source>
        <dbReference type="EMBL" id="RCN29793.1"/>
    </source>
</evidence>
<gene>
    <name evidence="2" type="ORF">ANCCAN_24447</name>
</gene>
<keyword evidence="1" id="KW-0472">Membrane</keyword>
<keyword evidence="3" id="KW-1185">Reference proteome</keyword>
<sequence>MQDLFTHSHLIFAFFSLSCTNFYGFFLVSSVYKRNISESIFHTFVSAKFPQTCPVPDRFRSCISHSAFLSAAHFLWRRLICAGCDSALRATDTVRGSMSQKSDSVSDESLAQRTVATSVIRDTGTKVQLLFKAHGLKKRKSLLNSIVTVFKKVSRL</sequence>
<protein>
    <submittedName>
        <fullName evidence="2">Uncharacterized protein</fullName>
    </submittedName>
</protein>
<evidence type="ECO:0000256" key="1">
    <source>
        <dbReference type="SAM" id="Phobius"/>
    </source>
</evidence>
<organism evidence="2 3">
    <name type="scientific">Ancylostoma caninum</name>
    <name type="common">Dog hookworm</name>
    <dbReference type="NCBI Taxonomy" id="29170"/>
    <lineage>
        <taxon>Eukaryota</taxon>
        <taxon>Metazoa</taxon>
        <taxon>Ecdysozoa</taxon>
        <taxon>Nematoda</taxon>
        <taxon>Chromadorea</taxon>
        <taxon>Rhabditida</taxon>
        <taxon>Rhabditina</taxon>
        <taxon>Rhabditomorpha</taxon>
        <taxon>Strongyloidea</taxon>
        <taxon>Ancylostomatidae</taxon>
        <taxon>Ancylostomatinae</taxon>
        <taxon>Ancylostoma</taxon>
    </lineage>
</organism>
<dbReference type="STRING" id="29170.A0A368FCE2"/>